<evidence type="ECO:0000313" key="1">
    <source>
        <dbReference type="EMBL" id="PNP96494.1"/>
    </source>
</evidence>
<accession>A0A2K0XPP7</accession>
<reference evidence="1 2" key="1">
    <citation type="submission" date="2017-03" db="EMBL/GenBank/DDBJ databases">
        <authorList>
            <person name="Afonso C.L."/>
            <person name="Miller P.J."/>
            <person name="Scott M.A."/>
            <person name="Spackman E."/>
            <person name="Goraichik I."/>
            <person name="Dimitrov K.M."/>
            <person name="Suarez D.L."/>
            <person name="Swayne D.E."/>
        </authorList>
    </citation>
    <scope>NUCLEOTIDE SEQUENCE [LARGE SCALE GENOMIC DNA]</scope>
    <source>
        <strain evidence="1 2">DNF00076</strain>
    </source>
</reference>
<dbReference type="RefSeq" id="WP_103002439.1">
    <property type="nucleotide sequence ID" value="NZ_NBAX01000001.1"/>
</dbReference>
<name>A0A2K0XPP7_9BACT</name>
<dbReference type="Proteomes" id="UP000236634">
    <property type="component" value="Unassembled WGS sequence"/>
</dbReference>
<sequence>MKTEMKKNIFTFIAISLLGFLTGCSENDVLNDVQRAAADQTSSVISGTASFDTDEVDAMFNATPETRTTVHYNSKKKLSFRWKEGEKIPVFMCYKQGNMQKVVEDEVFVVNGNNIKFTINIPAGFDRRRGDLYMGAVMGKVPGVNNGAWASGMTADGKFKIEASHTADAASDQFNLPFYASLTKVNTHGDINLHFKALGSWFAVTLNVQKDINPDFMNVSSDLVSTNGSLDLFSSESGVAAWQPETTTQQNIRFDVKNFQVKAKQESKPLIVWFMPILNRESQQSTTVSLQKKTTYSSKARHYSKEVIGKNEQLVNNKTYNVNITEEAPVCDKGLVITQFWSTRKNCYCNRNVLQITNISNHDISLEGYYLVRSVFGSAEKASGVIDLGKLEENNAQFLYNDRQKKVLPSGASLLITGFTRRVAEGAFDYCDDQIYQIALLGEDANLLRQFVPQGNRDRCGRESNCHFCNAYFLTFNGTDISLSKPNDIVDNFGRDACGRIYNFQFLNRTYYRIPYCYIYMGEQGLGGEATHLYKPERRIRYNYDPYTYSYWGPMEIFSTCAWRFSNETKVTSLGYWGKLGDIPMFRNNMY</sequence>
<dbReference type="PROSITE" id="PS51257">
    <property type="entry name" value="PROKAR_LIPOPROTEIN"/>
    <property type="match status" value="1"/>
</dbReference>
<dbReference type="AlphaFoldDB" id="A0A2K0XPP7"/>
<organism evidence="1 2">
    <name type="scientific">Hoylesella timonensis</name>
    <dbReference type="NCBI Taxonomy" id="386414"/>
    <lineage>
        <taxon>Bacteria</taxon>
        <taxon>Pseudomonadati</taxon>
        <taxon>Bacteroidota</taxon>
        <taxon>Bacteroidia</taxon>
        <taxon>Bacteroidales</taxon>
        <taxon>Prevotellaceae</taxon>
        <taxon>Hoylesella</taxon>
    </lineage>
</organism>
<protein>
    <submittedName>
        <fullName evidence="1">Uncharacterized protein</fullName>
    </submittedName>
</protein>
<dbReference type="EMBL" id="NBAX01000001">
    <property type="protein sequence ID" value="PNP96494.1"/>
    <property type="molecule type" value="Genomic_DNA"/>
</dbReference>
<proteinExistence type="predicted"/>
<evidence type="ECO:0000313" key="2">
    <source>
        <dbReference type="Proteomes" id="UP000236634"/>
    </source>
</evidence>
<comment type="caution">
    <text evidence="1">The sequence shown here is derived from an EMBL/GenBank/DDBJ whole genome shotgun (WGS) entry which is preliminary data.</text>
</comment>
<gene>
    <name evidence="1" type="ORF">BFS16_01000</name>
</gene>